<name>A0ABS5R5T1_9HYPH</name>
<dbReference type="EMBL" id="JAHCQH010000015">
    <property type="protein sequence ID" value="MBS9477034.1"/>
    <property type="molecule type" value="Genomic_DNA"/>
</dbReference>
<reference evidence="2" key="1">
    <citation type="submission" date="2021-05" db="EMBL/GenBank/DDBJ databases">
        <authorList>
            <person name="Sun Q."/>
            <person name="Inoue M."/>
        </authorList>
    </citation>
    <scope>NUCLEOTIDE SEQUENCE</scope>
    <source>
        <strain evidence="2">VKM B-3255</strain>
    </source>
</reference>
<keyword evidence="2" id="KW-0456">Lyase</keyword>
<feature type="signal peptide" evidence="1">
    <location>
        <begin position="1"/>
        <end position="32"/>
    </location>
</feature>
<evidence type="ECO:0000313" key="3">
    <source>
        <dbReference type="Proteomes" id="UP001166585"/>
    </source>
</evidence>
<evidence type="ECO:0000313" key="2">
    <source>
        <dbReference type="EMBL" id="MBS9477034.1"/>
    </source>
</evidence>
<dbReference type="Pfam" id="PF14099">
    <property type="entry name" value="Polysacc_lyase"/>
    <property type="match status" value="1"/>
</dbReference>
<protein>
    <submittedName>
        <fullName evidence="2">Polysaccharide lyase</fullName>
    </submittedName>
</protein>
<feature type="chain" id="PRO_5046703823" evidence="1">
    <location>
        <begin position="33"/>
        <end position="340"/>
    </location>
</feature>
<proteinExistence type="predicted"/>
<keyword evidence="3" id="KW-1185">Reference proteome</keyword>
<comment type="caution">
    <text evidence="2">The sequence shown here is derived from an EMBL/GenBank/DDBJ whole genome shotgun (WGS) entry which is preliminary data.</text>
</comment>
<dbReference type="GO" id="GO:0016829">
    <property type="term" value="F:lyase activity"/>
    <property type="evidence" value="ECO:0007669"/>
    <property type="project" value="UniProtKB-KW"/>
</dbReference>
<dbReference type="Proteomes" id="UP001166585">
    <property type="component" value="Unassembled WGS sequence"/>
</dbReference>
<keyword evidence="1" id="KW-0732">Signal</keyword>
<dbReference type="InterPro" id="IPR025975">
    <property type="entry name" value="Polysacc_lyase"/>
</dbReference>
<sequence>MKSLRTLGFPLVRTAAGTALLVLASFSSPGHASDADGQNLVLEDGFEGTDFAPGGGLYYKNNHEQGAGSHAFQSDVVRSGKGALDLSVRPQCPADNELCSERAEVWEKPDILVRYGDPVWYAFSMKMAEPIPAERHRYVMAQWKREIDPGAMGDYSPLLALRLMEGKLAVTIDTDTGAFAETGTGERATGCRPGEAAAALPDEYNQFRALVAVEPGGRDAADAGFPGCTPDLIVTPRGGTLPALSSGWVDFVFLVKPGPTGDGRIEIITNGQWIATVEGKIGHEGPGLGDHLYFKFGPYRAGRDNIWRLYYDDFRRGPACTDVAPAETCAKVTTSTALIP</sequence>
<evidence type="ECO:0000256" key="1">
    <source>
        <dbReference type="SAM" id="SignalP"/>
    </source>
</evidence>
<gene>
    <name evidence="2" type="ORF">KIP89_07935</name>
</gene>
<organism evidence="2 3">
    <name type="scientific">Ancylobacter radicis</name>
    <dbReference type="NCBI Taxonomy" id="2836179"/>
    <lineage>
        <taxon>Bacteria</taxon>
        <taxon>Pseudomonadati</taxon>
        <taxon>Pseudomonadota</taxon>
        <taxon>Alphaproteobacteria</taxon>
        <taxon>Hyphomicrobiales</taxon>
        <taxon>Xanthobacteraceae</taxon>
        <taxon>Ancylobacter</taxon>
    </lineage>
</organism>
<accession>A0ABS5R5T1</accession>
<dbReference type="RefSeq" id="WP_213754849.1">
    <property type="nucleotide sequence ID" value="NZ_JAHCQH010000015.1"/>
</dbReference>
<dbReference type="Gene3D" id="2.60.120.200">
    <property type="match status" value="2"/>
</dbReference>